<comment type="subcellular location">
    <subcellularLocation>
        <location evidence="10">Cell membrane</location>
    </subcellularLocation>
    <subcellularLocation>
        <location evidence="1">Endomembrane system</location>
        <topology evidence="1">Multi-pass membrane protein</topology>
    </subcellularLocation>
</comment>
<evidence type="ECO:0000256" key="1">
    <source>
        <dbReference type="ARBA" id="ARBA00004127"/>
    </source>
</evidence>
<dbReference type="Proteomes" id="UP000596145">
    <property type="component" value="Chromosome"/>
</dbReference>
<evidence type="ECO:0000256" key="5">
    <source>
        <dbReference type="ARBA" id="ARBA00022679"/>
    </source>
</evidence>
<feature type="transmembrane region" description="Helical" evidence="10">
    <location>
        <begin position="231"/>
        <end position="248"/>
    </location>
</feature>
<keyword evidence="6 10" id="KW-0812">Transmembrane</keyword>
<comment type="similarity">
    <text evidence="3 10">Belongs to the glycosyltransferase 39 family.</text>
</comment>
<dbReference type="InterPro" id="IPR003342">
    <property type="entry name" value="ArnT-like_N"/>
</dbReference>
<evidence type="ECO:0000256" key="10">
    <source>
        <dbReference type="RuleBase" id="RU367007"/>
    </source>
</evidence>
<feature type="transmembrane region" description="Helical" evidence="10">
    <location>
        <begin position="32"/>
        <end position="53"/>
    </location>
</feature>
<evidence type="ECO:0000256" key="3">
    <source>
        <dbReference type="ARBA" id="ARBA00007222"/>
    </source>
</evidence>
<dbReference type="AlphaFoldDB" id="A0A7T4EEX2"/>
<keyword evidence="5 10" id="KW-0808">Transferase</keyword>
<dbReference type="EMBL" id="CP066007">
    <property type="protein sequence ID" value="QQB46108.1"/>
    <property type="molecule type" value="Genomic_DNA"/>
</dbReference>
<evidence type="ECO:0000256" key="9">
    <source>
        <dbReference type="ARBA" id="ARBA00093617"/>
    </source>
</evidence>
<evidence type="ECO:0000313" key="15">
    <source>
        <dbReference type="Proteomes" id="UP000596145"/>
    </source>
</evidence>
<evidence type="ECO:0000313" key="14">
    <source>
        <dbReference type="EMBL" id="QRP71379.1"/>
    </source>
</evidence>
<dbReference type="EC" id="2.4.1.-" evidence="10"/>
<feature type="transmembrane region" description="Helical" evidence="10">
    <location>
        <begin position="143"/>
        <end position="161"/>
    </location>
</feature>
<dbReference type="GO" id="GO:0005886">
    <property type="term" value="C:plasma membrane"/>
    <property type="evidence" value="ECO:0007669"/>
    <property type="project" value="UniProtKB-SubCell"/>
</dbReference>
<dbReference type="RefSeq" id="WP_198481432.1">
    <property type="nucleotide sequence ID" value="NZ_CP066007.1"/>
</dbReference>
<feature type="transmembrane region" description="Helical" evidence="10">
    <location>
        <begin position="268"/>
        <end position="286"/>
    </location>
</feature>
<comment type="function">
    <text evidence="10">Protein O-mannosyltransferase that catalyzes the transfer of a single mannose residue from a polyprenol phospho-mannosyl lipidic donor to the hydroxyl group of selected serine and threonine residues in acceptor proteins.</text>
</comment>
<reference evidence="13 15" key="1">
    <citation type="submission" date="2020-12" db="EMBL/GenBank/DDBJ databases">
        <title>FDA dAtabase for Regulatory Grade micrObial Sequences (FDA-ARGOS): Supporting development and validation of Infectious Disease Dx tests.</title>
        <authorList>
            <person name="Sproer C."/>
            <person name="Gronow S."/>
            <person name="Severitt S."/>
            <person name="Schroder I."/>
            <person name="Tallon L."/>
            <person name="Sadzewicz L."/>
            <person name="Zhao X."/>
            <person name="Boylan J."/>
            <person name="Ott S."/>
            <person name="Bowen H."/>
            <person name="Vavikolanu K."/>
            <person name="Mehta A."/>
            <person name="Aluvathingal J."/>
            <person name="Nadendla S."/>
            <person name="Lowell S."/>
            <person name="Myers T."/>
            <person name="Yan Y."/>
            <person name="Sichtig H."/>
        </authorList>
    </citation>
    <scope>NUCLEOTIDE SEQUENCE [LARGE SCALE GENOMIC DNA]</scope>
    <source>
        <strain evidence="13 15">FDAARGOS_1053</strain>
        <strain evidence="14">FDAARGOS_1191</strain>
    </source>
</reference>
<dbReference type="UniPathway" id="UPA00378"/>
<dbReference type="GO" id="GO:0004169">
    <property type="term" value="F:dolichyl-phosphate-mannose-protein mannosyltransferase activity"/>
    <property type="evidence" value="ECO:0007669"/>
    <property type="project" value="UniProtKB-UniRule"/>
</dbReference>
<feature type="transmembrane region" description="Helical" evidence="10">
    <location>
        <begin position="431"/>
        <end position="450"/>
    </location>
</feature>
<evidence type="ECO:0000259" key="11">
    <source>
        <dbReference type="Pfam" id="PF02366"/>
    </source>
</evidence>
<evidence type="ECO:0000256" key="8">
    <source>
        <dbReference type="ARBA" id="ARBA00023136"/>
    </source>
</evidence>
<feature type="transmembrane region" description="Helical" evidence="10">
    <location>
        <begin position="462"/>
        <end position="487"/>
    </location>
</feature>
<sequence length="502" mass="56653">MSTAVAPTPVSHVHPRTPLPPARRLPWSKQDWWNLGVLVALGFFTRFFGLGAATDGGTPVFDEKHYAPQAWEILKSSGFLQPGIEANPGFGLVVHPPLSKRIMAMSEAVFGYSPWGWRTMVALFGVAMIALLYLLARDISSSRVAGAYAGVLGLFDGVLLVSSRFGMLDIFLATFVVAALYFLVLDHQQMCRRMYDMRMDTAGLGPRLGFRWWRFASGICLGAAVSVKWSGLYFMAFFGLYAVALDWYRRRTFGVEKPLVGALLRDAFPAFASIVILPVALYLWSWRSWFASETGVFRHSLEAGDFESSLPLPPALLNFFYYHKEVLEFHSSLTSSGGHSHPWDSKPWSWLVAARPVLYSSGSYDDCYVGDSCKTMIYLFGTPIIWWLIVPGILWCLWMLITRRDLRFSVPLIGFAAAFLPWLVVFDRQMYFFYAVPMIPFVLVGFALILSQLDRWKTWGHWIVTGYLTAVAASFVWFSPILYGLLIPSGLYDAIMMLPSWR</sequence>
<name>A0A7T4EEX2_9CORY</name>
<dbReference type="PANTHER" id="PTHR10050:SF46">
    <property type="entry name" value="PROTEIN O-MANNOSYL-TRANSFERASE 2"/>
    <property type="match status" value="1"/>
</dbReference>
<dbReference type="InterPro" id="IPR032421">
    <property type="entry name" value="PMT_4TMC"/>
</dbReference>
<dbReference type="EMBL" id="CP069534">
    <property type="protein sequence ID" value="QRP71379.1"/>
    <property type="molecule type" value="Genomic_DNA"/>
</dbReference>
<dbReference type="GO" id="GO:0012505">
    <property type="term" value="C:endomembrane system"/>
    <property type="evidence" value="ECO:0007669"/>
    <property type="project" value="UniProtKB-SubCell"/>
</dbReference>
<feature type="domain" description="Protein O-mannosyl-transferase C-terminal four TM" evidence="12">
    <location>
        <begin position="318"/>
        <end position="501"/>
    </location>
</feature>
<evidence type="ECO:0000259" key="12">
    <source>
        <dbReference type="Pfam" id="PF16192"/>
    </source>
</evidence>
<dbReference type="Pfam" id="PF16192">
    <property type="entry name" value="PMT_4TMC"/>
    <property type="match status" value="1"/>
</dbReference>
<evidence type="ECO:0000313" key="13">
    <source>
        <dbReference type="EMBL" id="QQB46108.1"/>
    </source>
</evidence>
<gene>
    <name evidence="13" type="ORF">I6I10_11765</name>
    <name evidence="14" type="ORF">I6J21_04355</name>
</gene>
<organism evidence="13 15">
    <name type="scientific">Corynebacterium glucuronolyticum</name>
    <dbReference type="NCBI Taxonomy" id="39791"/>
    <lineage>
        <taxon>Bacteria</taxon>
        <taxon>Bacillati</taxon>
        <taxon>Actinomycetota</taxon>
        <taxon>Actinomycetes</taxon>
        <taxon>Mycobacteriales</taxon>
        <taxon>Corynebacteriaceae</taxon>
        <taxon>Corynebacterium</taxon>
    </lineage>
</organism>
<feature type="transmembrane region" description="Helical" evidence="10">
    <location>
        <begin position="384"/>
        <end position="401"/>
    </location>
</feature>
<proteinExistence type="inferred from homology"/>
<keyword evidence="4 10" id="KW-0328">Glycosyltransferase</keyword>
<evidence type="ECO:0000256" key="7">
    <source>
        <dbReference type="ARBA" id="ARBA00022989"/>
    </source>
</evidence>
<dbReference type="Proteomes" id="UP000617681">
    <property type="component" value="Chromosome"/>
</dbReference>
<protein>
    <recommendedName>
        <fullName evidence="9 10">Polyprenol-phosphate-mannose--protein mannosyltransferase</fullName>
        <ecNumber evidence="10">2.4.1.-</ecNumber>
    </recommendedName>
</protein>
<dbReference type="PANTHER" id="PTHR10050">
    <property type="entry name" value="DOLICHYL-PHOSPHATE-MANNOSE--PROTEIN MANNOSYLTRANSFERASE"/>
    <property type="match status" value="1"/>
</dbReference>
<comment type="pathway">
    <text evidence="2 10">Protein modification; protein glycosylation.</text>
</comment>
<dbReference type="GeneID" id="92759628"/>
<evidence type="ECO:0000256" key="6">
    <source>
        <dbReference type="ARBA" id="ARBA00022692"/>
    </source>
</evidence>
<dbReference type="InterPro" id="IPR027005">
    <property type="entry name" value="PMT-like"/>
</dbReference>
<evidence type="ECO:0000256" key="4">
    <source>
        <dbReference type="ARBA" id="ARBA00022676"/>
    </source>
</evidence>
<feature type="transmembrane region" description="Helical" evidence="10">
    <location>
        <begin position="408"/>
        <end position="425"/>
    </location>
</feature>
<feature type="transmembrane region" description="Helical" evidence="10">
    <location>
        <begin position="115"/>
        <end position="136"/>
    </location>
</feature>
<accession>A0A7T4EEX2</accession>
<keyword evidence="10" id="KW-1003">Cell membrane</keyword>
<feature type="transmembrane region" description="Helical" evidence="10">
    <location>
        <begin position="167"/>
        <end position="187"/>
    </location>
</feature>
<keyword evidence="7 10" id="KW-1133">Transmembrane helix</keyword>
<dbReference type="Pfam" id="PF02366">
    <property type="entry name" value="PMT"/>
    <property type="match status" value="1"/>
</dbReference>
<feature type="domain" description="ArnT-like N-terminal" evidence="11">
    <location>
        <begin position="103"/>
        <end position="283"/>
    </location>
</feature>
<evidence type="ECO:0000256" key="2">
    <source>
        <dbReference type="ARBA" id="ARBA00004922"/>
    </source>
</evidence>
<keyword evidence="8 10" id="KW-0472">Membrane</keyword>